<evidence type="ECO:0000313" key="1">
    <source>
        <dbReference type="Proteomes" id="UP000790787"/>
    </source>
</evidence>
<gene>
    <name evidence="2" type="primary">LOC142163811</name>
</gene>
<protein>
    <submittedName>
        <fullName evidence="2">Uncharacterized protein LOC142163811</fullName>
    </submittedName>
</protein>
<evidence type="ECO:0000313" key="2">
    <source>
        <dbReference type="RefSeq" id="XP_075077057.1"/>
    </source>
</evidence>
<proteinExistence type="predicted"/>
<reference evidence="1" key="1">
    <citation type="journal article" date="2014" name="Nat. Commun.">
        <title>The tobacco genome sequence and its comparison with those of tomato and potato.</title>
        <authorList>
            <person name="Sierro N."/>
            <person name="Battey J.N."/>
            <person name="Ouadi S."/>
            <person name="Bakaher N."/>
            <person name="Bovet L."/>
            <person name="Willig A."/>
            <person name="Goepfert S."/>
            <person name="Peitsch M.C."/>
            <person name="Ivanov N.V."/>
        </authorList>
    </citation>
    <scope>NUCLEOTIDE SEQUENCE [LARGE SCALE GENOMIC DNA]</scope>
</reference>
<organism evidence="1 2">
    <name type="scientific">Nicotiana tabacum</name>
    <name type="common">Common tobacco</name>
    <dbReference type="NCBI Taxonomy" id="4097"/>
    <lineage>
        <taxon>Eukaryota</taxon>
        <taxon>Viridiplantae</taxon>
        <taxon>Streptophyta</taxon>
        <taxon>Embryophyta</taxon>
        <taxon>Tracheophyta</taxon>
        <taxon>Spermatophyta</taxon>
        <taxon>Magnoliopsida</taxon>
        <taxon>eudicotyledons</taxon>
        <taxon>Gunneridae</taxon>
        <taxon>Pentapetalae</taxon>
        <taxon>asterids</taxon>
        <taxon>lamiids</taxon>
        <taxon>Solanales</taxon>
        <taxon>Solanaceae</taxon>
        <taxon>Nicotianoideae</taxon>
        <taxon>Nicotianeae</taxon>
        <taxon>Nicotiana</taxon>
    </lineage>
</organism>
<reference evidence="2" key="2">
    <citation type="submission" date="2025-08" db="UniProtKB">
        <authorList>
            <consortium name="RefSeq"/>
        </authorList>
    </citation>
    <scope>IDENTIFICATION</scope>
    <source>
        <tissue evidence="2">Leaf</tissue>
    </source>
</reference>
<name>A0AC58RWC9_TOBAC</name>
<dbReference type="Proteomes" id="UP000790787">
    <property type="component" value="Chromosome 9"/>
</dbReference>
<dbReference type="RefSeq" id="XP_075077057.1">
    <property type="nucleotide sequence ID" value="XM_075220956.1"/>
</dbReference>
<sequence>MYGDSPLTEWKMKSIWLKLKALKPRLKELNNEEFKSIAMKIDQARNQEKAVLNQLEKWSLIEESVMKRKSRASWIKLWDSNTKYFSVIVKEKTQKKQFRELTSLDGQTLTDPEEIKQEIINFYKSLMGRAAQSLPAINREFMKQGPTLHNETLIVMETLGFPTKFTGWILECVKTVNYTILVSRETTVPFDAAKGLRQGDPISPFLFAIVMEYLSRSLNGLKGNKVFKYHPKCVKLGITHLSFADDILLFARGNLQSIAALHRCFNHFSQTSGLQANLGKSSIYFGGVSQAQRASIL</sequence>
<keyword evidence="1" id="KW-1185">Reference proteome</keyword>
<accession>A0AC58RWC9</accession>